<evidence type="ECO:0000313" key="3">
    <source>
        <dbReference type="Proteomes" id="UP000663842"/>
    </source>
</evidence>
<comment type="caution">
    <text evidence="2">The sequence shown here is derived from an EMBL/GenBank/DDBJ whole genome shotgun (WGS) entry which is preliminary data.</text>
</comment>
<dbReference type="EMBL" id="CAJOBF010001358">
    <property type="protein sequence ID" value="CAF3942076.1"/>
    <property type="molecule type" value="Genomic_DNA"/>
</dbReference>
<accession>A0A819JZM1</accession>
<dbReference type="Proteomes" id="UP000663842">
    <property type="component" value="Unassembled WGS sequence"/>
</dbReference>
<reference evidence="2" key="1">
    <citation type="submission" date="2021-02" db="EMBL/GenBank/DDBJ databases">
        <authorList>
            <person name="Nowell W R."/>
        </authorList>
    </citation>
    <scope>NUCLEOTIDE SEQUENCE</scope>
</reference>
<evidence type="ECO:0000313" key="1">
    <source>
        <dbReference type="EMBL" id="CAF3778279.1"/>
    </source>
</evidence>
<proteinExistence type="predicted"/>
<dbReference type="Proteomes" id="UP000663866">
    <property type="component" value="Unassembled WGS sequence"/>
</dbReference>
<sequence length="121" mass="13090">MSVGGEKGRHTSKVGLRGYSFNRIGGYAFNLSGGLVNVSSNYPTGCTQIFKNGIERDLDSLLGYSIVSQNGKAPMHIETRQLQSCFKGAIGKVAVFDYELNSKQMQIHFNCMVTNANCTGG</sequence>
<dbReference type="EMBL" id="CAJOBG010000212">
    <property type="protein sequence ID" value="CAF3778279.1"/>
    <property type="molecule type" value="Genomic_DNA"/>
</dbReference>
<keyword evidence="4" id="KW-1185">Reference proteome</keyword>
<dbReference type="AlphaFoldDB" id="A0A819JZM1"/>
<protein>
    <submittedName>
        <fullName evidence="2">Uncharacterized protein</fullName>
    </submittedName>
</protein>
<name>A0A819JZM1_9BILA</name>
<evidence type="ECO:0000313" key="4">
    <source>
        <dbReference type="Proteomes" id="UP000663866"/>
    </source>
</evidence>
<organism evidence="2 3">
    <name type="scientific">Rotaria magnacalcarata</name>
    <dbReference type="NCBI Taxonomy" id="392030"/>
    <lineage>
        <taxon>Eukaryota</taxon>
        <taxon>Metazoa</taxon>
        <taxon>Spiralia</taxon>
        <taxon>Gnathifera</taxon>
        <taxon>Rotifera</taxon>
        <taxon>Eurotatoria</taxon>
        <taxon>Bdelloidea</taxon>
        <taxon>Philodinida</taxon>
        <taxon>Philodinidae</taxon>
        <taxon>Rotaria</taxon>
    </lineage>
</organism>
<gene>
    <name evidence="1" type="ORF">OVN521_LOCUS2641</name>
    <name evidence="2" type="ORF">UXM345_LOCUS12819</name>
</gene>
<evidence type="ECO:0000313" key="2">
    <source>
        <dbReference type="EMBL" id="CAF3942076.1"/>
    </source>
</evidence>